<evidence type="ECO:0000259" key="7">
    <source>
        <dbReference type="PROSITE" id="PS51471"/>
    </source>
</evidence>
<keyword evidence="6" id="KW-0408">Iron</keyword>
<keyword evidence="3" id="KW-0732">Signal</keyword>
<dbReference type="PANTHER" id="PTHR10730">
    <property type="entry name" value="PROCOLLAGEN-LYSINE,2-OXOGLUTARATE 5-DIOXYGENASE/GLYCOSYLTRANSFERASE 25 FAMILY MEMBER"/>
    <property type="match status" value="1"/>
</dbReference>
<dbReference type="GO" id="GO:0016705">
    <property type="term" value="F:oxidoreductase activity, acting on paired donors, with incorporation or reduction of molecular oxygen"/>
    <property type="evidence" value="ECO:0007669"/>
    <property type="project" value="InterPro"/>
</dbReference>
<dbReference type="PANTHER" id="PTHR10730:SF45">
    <property type="entry name" value="PROCOLLAGEN-LYSINE,2-OXOGLUTARATE 5-DIOXYGENASE"/>
    <property type="match status" value="1"/>
</dbReference>
<proteinExistence type="predicted"/>
<dbReference type="EMBL" id="MN738823">
    <property type="protein sequence ID" value="QHT37980.1"/>
    <property type="molecule type" value="Genomic_DNA"/>
</dbReference>
<dbReference type="GO" id="GO:0051213">
    <property type="term" value="F:dioxygenase activity"/>
    <property type="evidence" value="ECO:0007669"/>
    <property type="project" value="UniProtKB-KW"/>
</dbReference>
<evidence type="ECO:0000313" key="8">
    <source>
        <dbReference type="EMBL" id="QHT37980.1"/>
    </source>
</evidence>
<evidence type="ECO:0000256" key="6">
    <source>
        <dbReference type="ARBA" id="ARBA00023004"/>
    </source>
</evidence>
<dbReference type="InterPro" id="IPR006620">
    <property type="entry name" value="Pro_4_hyd_alph"/>
</dbReference>
<evidence type="ECO:0000256" key="1">
    <source>
        <dbReference type="ARBA" id="ARBA00001961"/>
    </source>
</evidence>
<dbReference type="PROSITE" id="PS51471">
    <property type="entry name" value="FE2OG_OXY"/>
    <property type="match status" value="1"/>
</dbReference>
<dbReference type="SMART" id="SM00702">
    <property type="entry name" value="P4Hc"/>
    <property type="match status" value="1"/>
</dbReference>
<dbReference type="InterPro" id="IPR044861">
    <property type="entry name" value="IPNS-like_FE2OG_OXY"/>
</dbReference>
<comment type="cofactor">
    <cofactor evidence="1">
        <name>L-ascorbate</name>
        <dbReference type="ChEBI" id="CHEBI:38290"/>
    </cofactor>
</comment>
<dbReference type="SUPFAM" id="SSF51197">
    <property type="entry name" value="Clavaminate synthase-like"/>
    <property type="match status" value="1"/>
</dbReference>
<name>A0A6C0FDK5_9ZZZZ</name>
<dbReference type="GO" id="GO:0031418">
    <property type="term" value="F:L-ascorbic acid binding"/>
    <property type="evidence" value="ECO:0007669"/>
    <property type="project" value="InterPro"/>
</dbReference>
<dbReference type="Gene3D" id="2.60.120.620">
    <property type="entry name" value="q2cbj1_9rhob like domain"/>
    <property type="match status" value="1"/>
</dbReference>
<evidence type="ECO:0000256" key="2">
    <source>
        <dbReference type="ARBA" id="ARBA00022723"/>
    </source>
</evidence>
<accession>A0A6C0FDK5</accession>
<sequence>MEFEEKKTTLKIMLDETTQTEEPEIEENIKITMKETKEEESEEDKIRIYNYSGDCWDNKYLSSHLLTTSYEAKLITNKLSFGMYSFHYFTDAFCDELVKDLKGFDGWTKDRHGNYPTNDVLLEEYNPNLHQIYSTCINNIVLPLINTVYEGSTFKKENFNHETFIVRYKPGVQSSLRLHHDSSTFSIILNLSQDGVDFEGGGTYFPQHEVLVKPPKGHLVIHPGKMTHWHGVRPITSGERYVIVSFCKDY</sequence>
<dbReference type="InterPro" id="IPR050757">
    <property type="entry name" value="Collagen_mod_GT25"/>
</dbReference>
<reference evidence="8" key="1">
    <citation type="journal article" date="2020" name="Nature">
        <title>Giant virus diversity and host interactions through global metagenomics.</title>
        <authorList>
            <person name="Schulz F."/>
            <person name="Roux S."/>
            <person name="Paez-Espino D."/>
            <person name="Jungbluth S."/>
            <person name="Walsh D.A."/>
            <person name="Denef V.J."/>
            <person name="McMahon K.D."/>
            <person name="Konstantinidis K.T."/>
            <person name="Eloe-Fadrosh E.A."/>
            <person name="Kyrpides N.C."/>
            <person name="Woyke T."/>
        </authorList>
    </citation>
    <scope>NUCLEOTIDE SEQUENCE</scope>
    <source>
        <strain evidence="8">GVMAG-S-ERX556049-19</strain>
    </source>
</reference>
<evidence type="ECO:0000256" key="3">
    <source>
        <dbReference type="ARBA" id="ARBA00022729"/>
    </source>
</evidence>
<protein>
    <recommendedName>
        <fullName evidence="7">Fe2OG dioxygenase domain-containing protein</fullName>
    </recommendedName>
</protein>
<keyword evidence="4" id="KW-0223">Dioxygenase</keyword>
<evidence type="ECO:0000256" key="4">
    <source>
        <dbReference type="ARBA" id="ARBA00022964"/>
    </source>
</evidence>
<dbReference type="AlphaFoldDB" id="A0A6C0FDK5"/>
<dbReference type="InterPro" id="IPR005123">
    <property type="entry name" value="Oxoglu/Fe-dep_dioxygenase_dom"/>
</dbReference>
<keyword evidence="2" id="KW-0479">Metal-binding</keyword>
<dbReference type="Pfam" id="PF03171">
    <property type="entry name" value="2OG-FeII_Oxy"/>
    <property type="match status" value="1"/>
</dbReference>
<feature type="domain" description="Fe2OG dioxygenase" evidence="7">
    <location>
        <begin position="159"/>
        <end position="249"/>
    </location>
</feature>
<dbReference type="GO" id="GO:0005506">
    <property type="term" value="F:iron ion binding"/>
    <property type="evidence" value="ECO:0007669"/>
    <property type="project" value="InterPro"/>
</dbReference>
<evidence type="ECO:0000256" key="5">
    <source>
        <dbReference type="ARBA" id="ARBA00023002"/>
    </source>
</evidence>
<organism evidence="8">
    <name type="scientific">viral metagenome</name>
    <dbReference type="NCBI Taxonomy" id="1070528"/>
    <lineage>
        <taxon>unclassified sequences</taxon>
        <taxon>metagenomes</taxon>
        <taxon>organismal metagenomes</taxon>
    </lineage>
</organism>
<keyword evidence="5" id="KW-0560">Oxidoreductase</keyword>